<accession>A0ABT7PAZ5</accession>
<protein>
    <recommendedName>
        <fullName evidence="3">ScyD/ScyE family protein</fullName>
    </recommendedName>
</protein>
<reference evidence="2" key="1">
    <citation type="submission" date="2023-06" db="EMBL/GenBank/DDBJ databases">
        <title>Itaconate inhibition of nontuberculous mycobacteria.</title>
        <authorList>
            <person name="Spilker T."/>
        </authorList>
    </citation>
    <scope>NUCLEOTIDE SEQUENCE [LARGE SCALE GENOMIC DNA]</scope>
    <source>
        <strain evidence="2">FLAC1071</strain>
    </source>
</reference>
<comment type="caution">
    <text evidence="1">The sequence shown here is derived from an EMBL/GenBank/DDBJ whole genome shotgun (WGS) entry which is preliminary data.</text>
</comment>
<dbReference type="SUPFAM" id="SSF63829">
    <property type="entry name" value="Calcium-dependent phosphotriesterase"/>
    <property type="match status" value="1"/>
</dbReference>
<dbReference type="EMBL" id="JASZZX010000088">
    <property type="protein sequence ID" value="MDM3930467.1"/>
    <property type="molecule type" value="Genomic_DNA"/>
</dbReference>
<dbReference type="RefSeq" id="WP_145958887.1">
    <property type="nucleotide sequence ID" value="NZ_CP015267.1"/>
</dbReference>
<proteinExistence type="predicted"/>
<name>A0ABT7PAZ5_MYCIT</name>
<dbReference type="InterPro" id="IPR011042">
    <property type="entry name" value="6-blade_b-propeller_TolB-like"/>
</dbReference>
<keyword evidence="2" id="KW-1185">Reference proteome</keyword>
<organism evidence="1 2">
    <name type="scientific">Mycobacterium intracellulare subsp. chimaera</name>
    <dbReference type="NCBI Taxonomy" id="222805"/>
    <lineage>
        <taxon>Bacteria</taxon>
        <taxon>Bacillati</taxon>
        <taxon>Actinomycetota</taxon>
        <taxon>Actinomycetes</taxon>
        <taxon>Mycobacteriales</taxon>
        <taxon>Mycobacteriaceae</taxon>
        <taxon>Mycobacterium</taxon>
        <taxon>Mycobacterium avium complex (MAC)</taxon>
    </lineage>
</organism>
<gene>
    <name evidence="1" type="ORF">QRB35_31630</name>
</gene>
<reference evidence="1 2" key="2">
    <citation type="submission" date="2023-06" db="EMBL/GenBank/DDBJ databases">
        <title>Itaconate inhibition of nontuberculous mycobacteria.</title>
        <authorList>
            <person name="Breen P."/>
            <person name="Zimbric M."/>
            <person name="Caverly L."/>
        </authorList>
    </citation>
    <scope>NUCLEOTIDE SEQUENCE [LARGE SCALE GENOMIC DNA]</scope>
    <source>
        <strain evidence="1 2">FLAC1071</strain>
    </source>
</reference>
<evidence type="ECO:0008006" key="3">
    <source>
        <dbReference type="Google" id="ProtNLM"/>
    </source>
</evidence>
<evidence type="ECO:0000313" key="2">
    <source>
        <dbReference type="Proteomes" id="UP001529272"/>
    </source>
</evidence>
<dbReference type="Proteomes" id="UP001529272">
    <property type="component" value="Unassembled WGS sequence"/>
</dbReference>
<dbReference type="Gene3D" id="2.120.10.30">
    <property type="entry name" value="TolB, C-terminal domain"/>
    <property type="match status" value="1"/>
</dbReference>
<evidence type="ECO:0000313" key="1">
    <source>
        <dbReference type="EMBL" id="MDM3930467.1"/>
    </source>
</evidence>
<sequence>MTERRSVRLVGVIEGCTNPESAELLDDGETIVFGNCALTLGVSSFRGGMGVVYRRGESFISRARLNESGTLSVEERRLVDGLTATLGCDVLRTDTAAFPRGTVFHVAGGGPVTADGVELVDPDPHVLIYDPARGQVLGRLPLNAESRIGERFNGLEQPNGCAVDTGGNLFVTDIPNTNPDPDPAAPPPVPPAVYRIPVDAIAPLIAGARESADAVQRVVMPGYVNGVTVSPIDGRAYAVSCSTIDPANGGLYRLDHQDFETELQPPPVYRDLGVLDGVGITRRGTALVSNPLEGNIVAIPPGGRPMVLDQGADCPVRFPADFNVVYPRVLEGEPALLVPDIGIGSEPGAATVAVLDISGL</sequence>